<accession>A0ABW3Y6R4</accession>
<evidence type="ECO:0000313" key="1">
    <source>
        <dbReference type="EMBL" id="MFD1320071.1"/>
    </source>
</evidence>
<dbReference type="SUPFAM" id="SSF81606">
    <property type="entry name" value="PP2C-like"/>
    <property type="match status" value="1"/>
</dbReference>
<dbReference type="InterPro" id="IPR036457">
    <property type="entry name" value="PPM-type-like_dom_sf"/>
</dbReference>
<evidence type="ECO:0000313" key="2">
    <source>
        <dbReference type="Proteomes" id="UP001597260"/>
    </source>
</evidence>
<gene>
    <name evidence="1" type="ORF">ACFQ4H_03090</name>
</gene>
<dbReference type="RefSeq" id="WP_377566698.1">
    <property type="nucleotide sequence ID" value="NZ_JBHTMP010000003.1"/>
</dbReference>
<reference evidence="2" key="1">
    <citation type="journal article" date="2019" name="Int. J. Syst. Evol. Microbiol.">
        <title>The Global Catalogue of Microorganisms (GCM) 10K type strain sequencing project: providing services to taxonomists for standard genome sequencing and annotation.</title>
        <authorList>
            <consortium name="The Broad Institute Genomics Platform"/>
            <consortium name="The Broad Institute Genome Sequencing Center for Infectious Disease"/>
            <person name="Wu L."/>
            <person name="Ma J."/>
        </authorList>
    </citation>
    <scope>NUCLEOTIDE SEQUENCE [LARGE SCALE GENOMIC DNA]</scope>
    <source>
        <strain evidence="2">JCM 31037</strain>
    </source>
</reference>
<protein>
    <recommendedName>
        <fullName evidence="3">Protein phosphatase 2C</fullName>
    </recommendedName>
</protein>
<dbReference type="Proteomes" id="UP001597260">
    <property type="component" value="Unassembled WGS sequence"/>
</dbReference>
<dbReference type="EMBL" id="JBHTMP010000003">
    <property type="protein sequence ID" value="MFD1320071.1"/>
    <property type="molecule type" value="Genomic_DNA"/>
</dbReference>
<comment type="caution">
    <text evidence="1">The sequence shown here is derived from an EMBL/GenBank/DDBJ whole genome shotgun (WGS) entry which is preliminary data.</text>
</comment>
<dbReference type="Gene3D" id="3.60.40.10">
    <property type="entry name" value="PPM-type phosphatase domain"/>
    <property type="match status" value="1"/>
</dbReference>
<organism evidence="1 2">
    <name type="scientific">Micromonospora sonneratiae</name>
    <dbReference type="NCBI Taxonomy" id="1184706"/>
    <lineage>
        <taxon>Bacteria</taxon>
        <taxon>Bacillati</taxon>
        <taxon>Actinomycetota</taxon>
        <taxon>Actinomycetes</taxon>
        <taxon>Micromonosporales</taxon>
        <taxon>Micromonosporaceae</taxon>
        <taxon>Micromonospora</taxon>
    </lineage>
</organism>
<evidence type="ECO:0008006" key="3">
    <source>
        <dbReference type="Google" id="ProtNLM"/>
    </source>
</evidence>
<name>A0ABW3Y6R4_9ACTN</name>
<sequence>MQVQIASEPAPERPANEDAALHVGSLVGVFDGVTAPEGIDCGCIHSPAWYVQRLTRRLAEVAEECPNTELPDMLAQAIERVRGDHGNRCDLDNPATPAATVCLIRANAGQMDYLLLADCTLVVDQGGNAVTALTDERFATAVAGLRREALATHGIEQLAGRSVRGKYELTNQPHGYWIAAANPEAAHRAVTGTLDLLGPARIRRAALLTDGVSCIVEKYSLMEWWQLLDALTEKGPHELIRYLRQVETSDPVGAKHPRYKRHDDATAALCVFEEHS</sequence>
<keyword evidence="2" id="KW-1185">Reference proteome</keyword>
<proteinExistence type="predicted"/>